<dbReference type="AlphaFoldDB" id="A0A850R4N3"/>
<dbReference type="GO" id="GO:0003887">
    <property type="term" value="F:DNA-directed DNA polymerase activity"/>
    <property type="evidence" value="ECO:0007669"/>
    <property type="project" value="UniProtKB-KW"/>
</dbReference>
<gene>
    <name evidence="5" type="ORF">HWA77_17180</name>
</gene>
<evidence type="ECO:0000313" key="6">
    <source>
        <dbReference type="Proteomes" id="UP000533429"/>
    </source>
</evidence>
<feature type="non-terminal residue" evidence="5">
    <location>
        <position position="1"/>
    </location>
</feature>
<protein>
    <recommendedName>
        <fullName evidence="1">DNA-directed DNA polymerase</fullName>
        <ecNumber evidence="1">2.7.7.7</ecNumber>
    </recommendedName>
</protein>
<keyword evidence="3" id="KW-0548">Nucleotidyltransferase</keyword>
<reference evidence="5 6" key="1">
    <citation type="submission" date="2020-06" db="EMBL/GenBank/DDBJ databases">
        <title>Photobacterium damselae subsp. damselae comparative genomics.</title>
        <authorList>
            <person name="Osorio C.R."/>
        </authorList>
    </citation>
    <scope>NUCLEOTIDE SEQUENCE [LARGE SCALE GENOMIC DNA]</scope>
    <source>
        <strain evidence="5 6">TW250/03</strain>
    </source>
</reference>
<keyword evidence="4" id="KW-0239">DNA-directed DNA polymerase</keyword>
<evidence type="ECO:0000256" key="3">
    <source>
        <dbReference type="ARBA" id="ARBA00022695"/>
    </source>
</evidence>
<dbReference type="Gene3D" id="1.10.132.60">
    <property type="entry name" value="DNA polymerase family B, C-terminal domain"/>
    <property type="match status" value="1"/>
</dbReference>
<evidence type="ECO:0000256" key="2">
    <source>
        <dbReference type="ARBA" id="ARBA00022679"/>
    </source>
</evidence>
<proteinExistence type="predicted"/>
<dbReference type="SUPFAM" id="SSF56672">
    <property type="entry name" value="DNA/RNA polymerases"/>
    <property type="match status" value="1"/>
</dbReference>
<name>A0A850R4N3_PHODD</name>
<evidence type="ECO:0000256" key="4">
    <source>
        <dbReference type="ARBA" id="ARBA00022932"/>
    </source>
</evidence>
<evidence type="ECO:0000256" key="1">
    <source>
        <dbReference type="ARBA" id="ARBA00012417"/>
    </source>
</evidence>
<dbReference type="EC" id="2.7.7.7" evidence="1"/>
<dbReference type="InterPro" id="IPR043502">
    <property type="entry name" value="DNA/RNA_pol_sf"/>
</dbReference>
<evidence type="ECO:0000313" key="5">
    <source>
        <dbReference type="EMBL" id="NVP01951.1"/>
    </source>
</evidence>
<comment type="caution">
    <text evidence="5">The sequence shown here is derived from an EMBL/GenBank/DDBJ whole genome shotgun (WGS) entry which is preliminary data.</text>
</comment>
<dbReference type="Proteomes" id="UP000533429">
    <property type="component" value="Unassembled WGS sequence"/>
</dbReference>
<dbReference type="InterPro" id="IPR042087">
    <property type="entry name" value="DNA_pol_B_thumb"/>
</dbReference>
<organism evidence="5 6">
    <name type="scientific">Photobacterium damselae subsp. damselae</name>
    <name type="common">Listonella damsela</name>
    <dbReference type="NCBI Taxonomy" id="85581"/>
    <lineage>
        <taxon>Bacteria</taxon>
        <taxon>Pseudomonadati</taxon>
        <taxon>Pseudomonadota</taxon>
        <taxon>Gammaproteobacteria</taxon>
        <taxon>Vibrionales</taxon>
        <taxon>Vibrionaceae</taxon>
        <taxon>Photobacterium</taxon>
    </lineage>
</organism>
<dbReference type="EMBL" id="JABXOR010001079">
    <property type="protein sequence ID" value="NVP01951.1"/>
    <property type="molecule type" value="Genomic_DNA"/>
</dbReference>
<accession>A0A850R4N3</accession>
<sequence length="66" mass="7512">RPLQYQNKGIIEYVITLAGAEASEYRQNPIDYQHYIDKQLKPVADAILPFIGKQFDDITAAQLGLF</sequence>
<keyword evidence="2" id="KW-0808">Transferase</keyword>